<dbReference type="SUPFAM" id="SSF56399">
    <property type="entry name" value="ADP-ribosylation"/>
    <property type="match status" value="1"/>
</dbReference>
<evidence type="ECO:0000313" key="2">
    <source>
        <dbReference type="Proteomes" id="UP000663868"/>
    </source>
</evidence>
<dbReference type="Proteomes" id="UP000663868">
    <property type="component" value="Unassembled WGS sequence"/>
</dbReference>
<dbReference type="EMBL" id="CAJOBB010023523">
    <property type="protein sequence ID" value="CAF4393561.1"/>
    <property type="molecule type" value="Genomic_DNA"/>
</dbReference>
<organism evidence="1 2">
    <name type="scientific">Adineta steineri</name>
    <dbReference type="NCBI Taxonomy" id="433720"/>
    <lineage>
        <taxon>Eukaryota</taxon>
        <taxon>Metazoa</taxon>
        <taxon>Spiralia</taxon>
        <taxon>Gnathifera</taxon>
        <taxon>Rotifera</taxon>
        <taxon>Eurotatoria</taxon>
        <taxon>Bdelloidea</taxon>
        <taxon>Adinetida</taxon>
        <taxon>Adinetidae</taxon>
        <taxon>Adineta</taxon>
    </lineage>
</organism>
<gene>
    <name evidence="1" type="ORF">KXQ929_LOCUS50602</name>
</gene>
<feature type="non-terminal residue" evidence="1">
    <location>
        <position position="1"/>
    </location>
</feature>
<accession>A0A820NYW1</accession>
<dbReference type="AlphaFoldDB" id="A0A820NYW1"/>
<proteinExistence type="predicted"/>
<dbReference type="Gene3D" id="3.90.176.10">
    <property type="entry name" value="Toxin ADP-ribosyltransferase, Chain A, domain 1"/>
    <property type="match status" value="1"/>
</dbReference>
<reference evidence="1" key="1">
    <citation type="submission" date="2021-02" db="EMBL/GenBank/DDBJ databases">
        <authorList>
            <person name="Nowell W R."/>
        </authorList>
    </citation>
    <scope>NUCLEOTIDE SEQUENCE</scope>
</reference>
<comment type="caution">
    <text evidence="1">The sequence shown here is derived from an EMBL/GenBank/DDBJ whole genome shotgun (WGS) entry which is preliminary data.</text>
</comment>
<feature type="non-terminal residue" evidence="1">
    <location>
        <position position="57"/>
    </location>
</feature>
<protein>
    <submittedName>
        <fullName evidence="1">Uncharacterized protein</fullName>
    </submittedName>
</protein>
<evidence type="ECO:0000313" key="1">
    <source>
        <dbReference type="EMBL" id="CAF4393561.1"/>
    </source>
</evidence>
<dbReference type="PROSITE" id="PS51996">
    <property type="entry name" value="TR_MART"/>
    <property type="match status" value="1"/>
</dbReference>
<name>A0A820NYW1_9BILA</name>
<sequence>MRVVSAFTADISGLSEYPDEEEELVTPGVCFRVRHVKEEPETGKYLIDLELKQRFTS</sequence>